<evidence type="ECO:0000259" key="2">
    <source>
        <dbReference type="PROSITE" id="PS50142"/>
    </source>
</evidence>
<evidence type="ECO:0000313" key="3">
    <source>
        <dbReference type="EMBL" id="KKM91158.1"/>
    </source>
</evidence>
<dbReference type="SUPFAM" id="SSF69065">
    <property type="entry name" value="RNase III domain-like"/>
    <property type="match status" value="1"/>
</dbReference>
<keyword evidence="1" id="KW-0378">Hydrolase</keyword>
<dbReference type="PANTHER" id="PTHR14950:SF37">
    <property type="entry name" value="ENDORIBONUCLEASE DICER"/>
    <property type="match status" value="1"/>
</dbReference>
<gene>
    <name evidence="3" type="ORF">LCGC14_1231430</name>
</gene>
<dbReference type="Pfam" id="PF00636">
    <property type="entry name" value="Ribonuclease_3"/>
    <property type="match status" value="1"/>
</dbReference>
<organism evidence="3">
    <name type="scientific">marine sediment metagenome</name>
    <dbReference type="NCBI Taxonomy" id="412755"/>
    <lineage>
        <taxon>unclassified sequences</taxon>
        <taxon>metagenomes</taxon>
        <taxon>ecological metagenomes</taxon>
    </lineage>
</organism>
<protein>
    <recommendedName>
        <fullName evidence="2">RNase III domain-containing protein</fullName>
    </recommendedName>
</protein>
<name>A0A0F9LCJ1_9ZZZZ</name>
<dbReference type="SMART" id="SM00535">
    <property type="entry name" value="RIBOc"/>
    <property type="match status" value="1"/>
</dbReference>
<accession>A0A0F9LCJ1</accession>
<dbReference type="AlphaFoldDB" id="A0A0F9LCJ1"/>
<evidence type="ECO:0000256" key="1">
    <source>
        <dbReference type="ARBA" id="ARBA00022801"/>
    </source>
</evidence>
<dbReference type="GO" id="GO:0006396">
    <property type="term" value="P:RNA processing"/>
    <property type="evidence" value="ECO:0007669"/>
    <property type="project" value="InterPro"/>
</dbReference>
<dbReference type="EMBL" id="LAZR01006573">
    <property type="protein sequence ID" value="KKM91158.1"/>
    <property type="molecule type" value="Genomic_DNA"/>
</dbReference>
<dbReference type="Gene3D" id="1.10.1520.10">
    <property type="entry name" value="Ribonuclease III domain"/>
    <property type="match status" value="1"/>
</dbReference>
<proteinExistence type="predicted"/>
<dbReference type="CDD" id="cd00593">
    <property type="entry name" value="RIBOc"/>
    <property type="match status" value="1"/>
</dbReference>
<dbReference type="PANTHER" id="PTHR14950">
    <property type="entry name" value="DICER-RELATED"/>
    <property type="match status" value="1"/>
</dbReference>
<dbReference type="PROSITE" id="PS50142">
    <property type="entry name" value="RNASE_3_2"/>
    <property type="match status" value="1"/>
</dbReference>
<comment type="caution">
    <text evidence="3">The sequence shown here is derived from an EMBL/GenBank/DDBJ whole genome shotgun (WGS) entry which is preliminary data.</text>
</comment>
<dbReference type="GO" id="GO:0004525">
    <property type="term" value="F:ribonuclease III activity"/>
    <property type="evidence" value="ECO:0007669"/>
    <property type="project" value="InterPro"/>
</dbReference>
<dbReference type="InterPro" id="IPR000999">
    <property type="entry name" value="RNase_III_dom"/>
</dbReference>
<dbReference type="InterPro" id="IPR036389">
    <property type="entry name" value="RNase_III_sf"/>
</dbReference>
<feature type="non-terminal residue" evidence="3">
    <location>
        <position position="1"/>
    </location>
</feature>
<sequence>FIEYEFKNEELLIRSLTTPQLGNELGDPHYDFLETLGDAIIKILFILKLSALGLKDPGTITKRKAKMESDSNLIKIANKLGLADYIRKAEKQNIKNTRVLADVFEAICGAIFLDSDWNLGIVKKKMIDPFFGDLDLDTSNSMLQGKNELLEYLQKKYKTNITIKLEYEKSGPDHELSWIAKNPRILLKKDNESELIEIPNNLKSDRFRNQKEADKDIYFKILKFLKNKED</sequence>
<reference evidence="3" key="1">
    <citation type="journal article" date="2015" name="Nature">
        <title>Complex archaea that bridge the gap between prokaryotes and eukaryotes.</title>
        <authorList>
            <person name="Spang A."/>
            <person name="Saw J.H."/>
            <person name="Jorgensen S.L."/>
            <person name="Zaremba-Niedzwiedzka K."/>
            <person name="Martijn J."/>
            <person name="Lind A.E."/>
            <person name="van Eijk R."/>
            <person name="Schleper C."/>
            <person name="Guy L."/>
            <person name="Ettema T.J."/>
        </authorList>
    </citation>
    <scope>NUCLEOTIDE SEQUENCE</scope>
</reference>
<feature type="domain" description="RNase III" evidence="2">
    <location>
        <begin position="1"/>
        <end position="116"/>
    </location>
</feature>